<dbReference type="PRINTS" id="PR01790">
    <property type="entry name" value="SMP30FAMILY"/>
</dbReference>
<dbReference type="InterPro" id="IPR036388">
    <property type="entry name" value="WH-like_DNA-bd_sf"/>
</dbReference>
<dbReference type="PROSITE" id="PS51078">
    <property type="entry name" value="ICLR_ED"/>
    <property type="match status" value="1"/>
</dbReference>
<evidence type="ECO:0000256" key="3">
    <source>
        <dbReference type="ARBA" id="ARBA00023163"/>
    </source>
</evidence>
<organism evidence="6 7">
    <name type="scientific">Microvirga puerhi</name>
    <dbReference type="NCBI Taxonomy" id="2876078"/>
    <lineage>
        <taxon>Bacteria</taxon>
        <taxon>Pseudomonadati</taxon>
        <taxon>Pseudomonadota</taxon>
        <taxon>Alphaproteobacteria</taxon>
        <taxon>Hyphomicrobiales</taxon>
        <taxon>Methylobacteriaceae</taxon>
        <taxon>Microvirga</taxon>
    </lineage>
</organism>
<reference evidence="6 7" key="1">
    <citation type="submission" date="2021-09" db="EMBL/GenBank/DDBJ databases">
        <title>The complete genome sequence of a new microorganism.</title>
        <authorList>
            <person name="Zi Z."/>
        </authorList>
    </citation>
    <scope>NUCLEOTIDE SEQUENCE [LARGE SCALE GENOMIC DNA]</scope>
    <source>
        <strain evidence="6 7">WGZ8</strain>
    </source>
</reference>
<dbReference type="Gene3D" id="3.30.450.40">
    <property type="match status" value="1"/>
</dbReference>
<accession>A0ABS7VQ17</accession>
<evidence type="ECO:0000313" key="6">
    <source>
        <dbReference type="EMBL" id="MBZ6077615.1"/>
    </source>
</evidence>
<dbReference type="PANTHER" id="PTHR10907">
    <property type="entry name" value="REGUCALCIN"/>
    <property type="match status" value="1"/>
</dbReference>
<dbReference type="Gene3D" id="1.10.10.10">
    <property type="entry name" value="Winged helix-like DNA-binding domain superfamily/Winged helix DNA-binding domain"/>
    <property type="match status" value="1"/>
</dbReference>
<dbReference type="RefSeq" id="WP_224314186.1">
    <property type="nucleotide sequence ID" value="NZ_JAIRBM010000011.1"/>
</dbReference>
<evidence type="ECO:0000313" key="7">
    <source>
        <dbReference type="Proteomes" id="UP000704176"/>
    </source>
</evidence>
<dbReference type="InterPro" id="IPR011042">
    <property type="entry name" value="6-blade_b-propeller_TolB-like"/>
</dbReference>
<dbReference type="PANTHER" id="PTHR10907:SF47">
    <property type="entry name" value="REGUCALCIN"/>
    <property type="match status" value="1"/>
</dbReference>
<comment type="similarity">
    <text evidence="1">Belongs to the SMP-30/CGR1 family.</text>
</comment>
<evidence type="ECO:0000259" key="5">
    <source>
        <dbReference type="PROSITE" id="PS51078"/>
    </source>
</evidence>
<dbReference type="InterPro" id="IPR005511">
    <property type="entry name" value="SMP-30"/>
</dbReference>
<dbReference type="EMBL" id="JAIRBM010000011">
    <property type="protein sequence ID" value="MBZ6077615.1"/>
    <property type="molecule type" value="Genomic_DNA"/>
</dbReference>
<dbReference type="InterPro" id="IPR013658">
    <property type="entry name" value="SGL"/>
</dbReference>
<dbReference type="InterPro" id="IPR014757">
    <property type="entry name" value="Tscrpt_reg_IclR_C"/>
</dbReference>
<comment type="caution">
    <text evidence="6">The sequence shown here is derived from an EMBL/GenBank/DDBJ whole genome shotgun (WGS) entry which is preliminary data.</text>
</comment>
<dbReference type="Gene3D" id="2.120.10.30">
    <property type="entry name" value="TolB, C-terminal domain"/>
    <property type="match status" value="1"/>
</dbReference>
<name>A0ABS7VQ17_9HYPH</name>
<proteinExistence type="inferred from homology"/>
<keyword evidence="2" id="KW-0805">Transcription regulation</keyword>
<dbReference type="SUPFAM" id="SSF55781">
    <property type="entry name" value="GAF domain-like"/>
    <property type="match status" value="1"/>
</dbReference>
<dbReference type="SUPFAM" id="SSF63829">
    <property type="entry name" value="Calcium-dependent phosphotriesterase"/>
    <property type="match status" value="1"/>
</dbReference>
<gene>
    <name evidence="6" type="ORF">K9B37_15150</name>
</gene>
<dbReference type="PROSITE" id="PS51077">
    <property type="entry name" value="HTH_ICLR"/>
    <property type="match status" value="1"/>
</dbReference>
<dbReference type="InterPro" id="IPR029016">
    <property type="entry name" value="GAF-like_dom_sf"/>
</dbReference>
<dbReference type="SUPFAM" id="SSF46785">
    <property type="entry name" value="Winged helix' DNA-binding domain"/>
    <property type="match status" value="1"/>
</dbReference>
<keyword evidence="7" id="KW-1185">Reference proteome</keyword>
<dbReference type="Pfam" id="PF01614">
    <property type="entry name" value="IclR_C"/>
    <property type="match status" value="1"/>
</dbReference>
<evidence type="ECO:0000259" key="4">
    <source>
        <dbReference type="PROSITE" id="PS51077"/>
    </source>
</evidence>
<dbReference type="InterPro" id="IPR036390">
    <property type="entry name" value="WH_DNA-bd_sf"/>
</dbReference>
<feature type="domain" description="IclR-ED" evidence="5">
    <location>
        <begin position="76"/>
        <end position="259"/>
    </location>
</feature>
<dbReference type="InterPro" id="IPR005471">
    <property type="entry name" value="Tscrpt_reg_IclR_N"/>
</dbReference>
<dbReference type="Pfam" id="PF09339">
    <property type="entry name" value="HTH_IclR"/>
    <property type="match status" value="1"/>
</dbReference>
<dbReference type="Pfam" id="PF08450">
    <property type="entry name" value="SGL"/>
    <property type="match status" value="1"/>
</dbReference>
<dbReference type="SMART" id="SM00346">
    <property type="entry name" value="HTH_ICLR"/>
    <property type="match status" value="1"/>
</dbReference>
<sequence>MRSGEESAAARGTAALQKGLSILDALAEAGGGLSFTEIAKVTGLPKGTLHRILAALLDHGTLRLDARDSRYRFGWRMVEYAKWSTADLDLKALAEPELIRLHALTGELVMFATADDASIVCQQIVSSQSALQTQLREGARLPSYCTAAGKALLAFEDGRRVNALLGQVELTPRTSSTIVDPLLLRTQLDVTKARRYAIDDEEWQEGLRSVAVPIIDRTNRPIGIIAVIGPSFRMNVERLHELGPDLIRSAQRVTGQAAFTQPGQPPKINMTNDQSISCAVRSSAFLGEGPYWSAASGTLQWVDILAPALHISNLQAGSNSVVALPEIVGAFAECSAGGLVIAAQSGFSLFDPATGRQTRITDPEADKPGNRFNDGKCDSRGRFWAGTMDMTVVPGQGSLYRLDSDGSAHRMEANIGISNGLGWSPDDRLMYFTDTLARTIYVYDFDVNEGRIYNRRVFVQTPENMGVPDGLTVDSEGFVWSAQWDGWQVIRYAPDGTIDRTISVPVPRPTSCAFGGTDMSTLFITSARIRLSSQQLAEAPLSGSVLSLEAGVKGIAEKPFHWVGATAL</sequence>
<evidence type="ECO:0000256" key="1">
    <source>
        <dbReference type="ARBA" id="ARBA00008853"/>
    </source>
</evidence>
<dbReference type="Proteomes" id="UP000704176">
    <property type="component" value="Unassembled WGS sequence"/>
</dbReference>
<keyword evidence="3" id="KW-0804">Transcription</keyword>
<protein>
    <submittedName>
        <fullName evidence="6">SMP-30/gluconolactonase/LRE family protein</fullName>
    </submittedName>
</protein>
<feature type="domain" description="HTH iclR-type" evidence="4">
    <location>
        <begin position="13"/>
        <end position="75"/>
    </location>
</feature>
<evidence type="ECO:0000256" key="2">
    <source>
        <dbReference type="ARBA" id="ARBA00023015"/>
    </source>
</evidence>